<keyword evidence="1" id="KW-0472">Membrane</keyword>
<sequence>MNLTLYAKMLKVHAKSISSYAIGSALYLLLIIGIYPSIADAPGLNDLMESMPESFLAAFGMEGGFQHVSDFIAGEYYGLLYIVILSIFSLMTSSQLMARLIDRGSMAYILATPNSRKKIAFTQSLVLLTGLLIIGLTTMLTGVIGTELLIDNKPFEAMSFLKVNLVGVLLFYAISAYSFLFSSLLNDERQALGISGLLTILFYGMDLIGKMSDKLDWMVNLSIFATFRPVEIARGTVEIWPSVTFLFILGTLLYALSIILFSKRDLPL</sequence>
<dbReference type="GO" id="GO:0005886">
    <property type="term" value="C:plasma membrane"/>
    <property type="evidence" value="ECO:0007669"/>
    <property type="project" value="UniProtKB-SubCell"/>
</dbReference>
<dbReference type="Pfam" id="PF12679">
    <property type="entry name" value="ABC2_membrane_2"/>
    <property type="match status" value="1"/>
</dbReference>
<accession>A0A0J6CYL3</accession>
<reference evidence="2" key="1">
    <citation type="submission" date="2015-06" db="EMBL/GenBank/DDBJ databases">
        <authorList>
            <person name="Liu B."/>
            <person name="Wang J."/>
            <person name="Zhu Y."/>
            <person name="Liu G."/>
            <person name="Chen Q."/>
            <person name="Zheng C."/>
            <person name="Che J."/>
            <person name="Ge C."/>
            <person name="Shi H."/>
            <person name="Pan Z."/>
            <person name="Liu X."/>
        </authorList>
    </citation>
    <scope>NUCLEOTIDE SEQUENCE [LARGE SCALE GENOMIC DNA]</scope>
    <source>
        <strain evidence="2">DSM 16346</strain>
    </source>
</reference>
<evidence type="ECO:0000313" key="3">
    <source>
        <dbReference type="Proteomes" id="UP000035996"/>
    </source>
</evidence>
<dbReference type="AlphaFoldDB" id="A0A0J6CYL3"/>
<name>A0A0J6CYL3_9BACL</name>
<evidence type="ECO:0008006" key="4">
    <source>
        <dbReference type="Google" id="ProtNLM"/>
    </source>
</evidence>
<dbReference type="RefSeq" id="WP_048311893.1">
    <property type="nucleotide sequence ID" value="NZ_CP119526.1"/>
</dbReference>
<evidence type="ECO:0000313" key="2">
    <source>
        <dbReference type="EMBL" id="KMM37104.1"/>
    </source>
</evidence>
<dbReference type="PANTHER" id="PTHR37305:SF2">
    <property type="entry name" value="BACITRACIN TRANSPORT PERMEASE PROTEIN BCRB"/>
    <property type="match status" value="1"/>
</dbReference>
<dbReference type="Proteomes" id="UP000035996">
    <property type="component" value="Unassembled WGS sequence"/>
</dbReference>
<feature type="transmembrane region" description="Helical" evidence="1">
    <location>
        <begin position="165"/>
        <end position="184"/>
    </location>
</feature>
<keyword evidence="1" id="KW-1133">Transmembrane helix</keyword>
<feature type="transmembrane region" description="Helical" evidence="1">
    <location>
        <begin position="20"/>
        <end position="38"/>
    </location>
</feature>
<dbReference type="STRING" id="157733.AB986_14565"/>
<proteinExistence type="predicted"/>
<keyword evidence="3" id="KW-1185">Reference proteome</keyword>
<dbReference type="EMBL" id="LELK01000004">
    <property type="protein sequence ID" value="KMM37104.1"/>
    <property type="molecule type" value="Genomic_DNA"/>
</dbReference>
<dbReference type="GO" id="GO:0140359">
    <property type="term" value="F:ABC-type transporter activity"/>
    <property type="evidence" value="ECO:0007669"/>
    <property type="project" value="InterPro"/>
</dbReference>
<feature type="transmembrane region" description="Helical" evidence="1">
    <location>
        <begin position="239"/>
        <end position="261"/>
    </location>
</feature>
<feature type="transmembrane region" description="Helical" evidence="1">
    <location>
        <begin position="191"/>
        <end position="209"/>
    </location>
</feature>
<protein>
    <recommendedName>
        <fullName evidence="4">Permease</fullName>
    </recommendedName>
</protein>
<organism evidence="2 3">
    <name type="scientific">Guptibacillus hwajinpoensis</name>
    <dbReference type="NCBI Taxonomy" id="208199"/>
    <lineage>
        <taxon>Bacteria</taxon>
        <taxon>Bacillati</taxon>
        <taxon>Bacillota</taxon>
        <taxon>Bacilli</taxon>
        <taxon>Bacillales</taxon>
        <taxon>Guptibacillaceae</taxon>
        <taxon>Guptibacillus</taxon>
    </lineage>
</organism>
<dbReference type="OrthoDB" id="66636at2"/>
<feature type="transmembrane region" description="Helical" evidence="1">
    <location>
        <begin position="76"/>
        <end position="98"/>
    </location>
</feature>
<dbReference type="PATRIC" id="fig|157733.3.peg.979"/>
<evidence type="ECO:0000256" key="1">
    <source>
        <dbReference type="SAM" id="Phobius"/>
    </source>
</evidence>
<comment type="caution">
    <text evidence="2">The sequence shown here is derived from an EMBL/GenBank/DDBJ whole genome shotgun (WGS) entry which is preliminary data.</text>
</comment>
<keyword evidence="1" id="KW-0812">Transmembrane</keyword>
<gene>
    <name evidence="2" type="ORF">AB986_14565</name>
</gene>
<feature type="transmembrane region" description="Helical" evidence="1">
    <location>
        <begin position="119"/>
        <end position="145"/>
    </location>
</feature>
<dbReference type="PANTHER" id="PTHR37305">
    <property type="entry name" value="INTEGRAL MEMBRANE PROTEIN-RELATED"/>
    <property type="match status" value="1"/>
</dbReference>